<comment type="caution">
    <text evidence="1">The sequence shown here is derived from an EMBL/GenBank/DDBJ whole genome shotgun (WGS) entry which is preliminary data.</text>
</comment>
<keyword evidence="2" id="KW-1185">Reference proteome</keyword>
<protein>
    <submittedName>
        <fullName evidence="1">Uncharacterized protein</fullName>
    </submittedName>
</protein>
<dbReference type="AlphaFoldDB" id="A0A2K2FXG4"/>
<dbReference type="Proteomes" id="UP000236327">
    <property type="component" value="Unassembled WGS sequence"/>
</dbReference>
<organism evidence="1 2">
    <name type="scientific">Novosphingobium guangzhouense</name>
    <dbReference type="NCBI Taxonomy" id="1850347"/>
    <lineage>
        <taxon>Bacteria</taxon>
        <taxon>Pseudomonadati</taxon>
        <taxon>Pseudomonadota</taxon>
        <taxon>Alphaproteobacteria</taxon>
        <taxon>Sphingomonadales</taxon>
        <taxon>Sphingomonadaceae</taxon>
        <taxon>Novosphingobium</taxon>
    </lineage>
</organism>
<sequence length="89" mass="9432">MDEQLLAMIVGLTSEVTVMRARLDAAERLLAASGALPGGAIDAFEPDVEAAAQREALRKATLEKVFRPLREAAEAELAAINAPVEETLS</sequence>
<reference evidence="1 2" key="1">
    <citation type="submission" date="2016-05" db="EMBL/GenBank/DDBJ databases">
        <title>Complete genome sequence of Novosphingobium guangzhouense SA925(T).</title>
        <authorList>
            <person name="Sha S."/>
        </authorList>
    </citation>
    <scope>NUCLEOTIDE SEQUENCE [LARGE SCALE GENOMIC DNA]</scope>
    <source>
        <strain evidence="1 2">SA925</strain>
    </source>
</reference>
<gene>
    <name evidence="1" type="ORF">A8V01_06475</name>
</gene>
<accession>A0A2K2FXG4</accession>
<proteinExistence type="predicted"/>
<name>A0A2K2FXG4_9SPHN</name>
<evidence type="ECO:0000313" key="2">
    <source>
        <dbReference type="Proteomes" id="UP000236327"/>
    </source>
</evidence>
<dbReference type="EMBL" id="LYMM01000051">
    <property type="protein sequence ID" value="PNU03475.1"/>
    <property type="molecule type" value="Genomic_DNA"/>
</dbReference>
<evidence type="ECO:0000313" key="1">
    <source>
        <dbReference type="EMBL" id="PNU03475.1"/>
    </source>
</evidence>